<name>A0A1I7V3M0_9PELO</name>
<accession>A0A1I7V3M0</accession>
<sequence>MSSWLRTLFVFFIVLVVSTSALPSDYVRFLIQSARNQENSYYPSKDVGFMRVNRNQGAGSVSLDSLASLPMLRYG</sequence>
<protein>
    <submittedName>
        <fullName evidence="3">Neuropeptide-Like Protein</fullName>
    </submittedName>
</protein>
<dbReference type="eggNOG" id="ENOG502RX5Y">
    <property type="taxonomic scope" value="Eukaryota"/>
</dbReference>
<proteinExistence type="predicted"/>
<dbReference type="AlphaFoldDB" id="A0A1I7V3M0"/>
<reference evidence="3" key="1">
    <citation type="submission" date="2016-11" db="UniProtKB">
        <authorList>
            <consortium name="WormBaseParasite"/>
        </authorList>
    </citation>
    <scope>IDENTIFICATION</scope>
</reference>
<keyword evidence="1" id="KW-0732">Signal</keyword>
<dbReference type="WBParaSite" id="Csp11.Scaffold630.g22053.t1">
    <property type="protein sequence ID" value="Csp11.Scaffold630.g22053.t1"/>
    <property type="gene ID" value="Csp11.Scaffold630.g22053"/>
</dbReference>
<evidence type="ECO:0000313" key="3">
    <source>
        <dbReference type="WBParaSite" id="Csp11.Scaffold630.g22053.t1"/>
    </source>
</evidence>
<dbReference type="Proteomes" id="UP000095282">
    <property type="component" value="Unplaced"/>
</dbReference>
<feature type="signal peptide" evidence="1">
    <location>
        <begin position="1"/>
        <end position="21"/>
    </location>
</feature>
<organism evidence="2 3">
    <name type="scientific">Caenorhabditis tropicalis</name>
    <dbReference type="NCBI Taxonomy" id="1561998"/>
    <lineage>
        <taxon>Eukaryota</taxon>
        <taxon>Metazoa</taxon>
        <taxon>Ecdysozoa</taxon>
        <taxon>Nematoda</taxon>
        <taxon>Chromadorea</taxon>
        <taxon>Rhabditida</taxon>
        <taxon>Rhabditina</taxon>
        <taxon>Rhabditomorpha</taxon>
        <taxon>Rhabditoidea</taxon>
        <taxon>Rhabditidae</taxon>
        <taxon>Peloderinae</taxon>
        <taxon>Caenorhabditis</taxon>
    </lineage>
</organism>
<evidence type="ECO:0000313" key="2">
    <source>
        <dbReference type="Proteomes" id="UP000095282"/>
    </source>
</evidence>
<feature type="chain" id="PRO_5009309730" evidence="1">
    <location>
        <begin position="22"/>
        <end position="75"/>
    </location>
</feature>
<evidence type="ECO:0000256" key="1">
    <source>
        <dbReference type="SAM" id="SignalP"/>
    </source>
</evidence>
<keyword evidence="2" id="KW-1185">Reference proteome</keyword>